<keyword evidence="1" id="KW-0812">Transmembrane</keyword>
<dbReference type="Proteomes" id="UP000037084">
    <property type="component" value="Unassembled WGS sequence"/>
</dbReference>
<dbReference type="EMBL" id="LGUV01000003">
    <property type="protein sequence ID" value="KOG57550.1"/>
    <property type="molecule type" value="Genomic_DNA"/>
</dbReference>
<sequence length="165" mass="17698">METARLASLIAATVTMGLVSGLFYGFSVSVMPGLKRTDDRTVIEVMQHINKAILNGWFVLGYIGAFLFTALALALHIPSDGRDVLPALIAALVCYILSMGLTNKVNIPLNNALEKAGPVARIGDPAAVRRAFEGPWTRANVWRTLLCTAAVGFLAWALYLHGQSG</sequence>
<feature type="transmembrane region" description="Helical" evidence="1">
    <location>
        <begin position="140"/>
        <end position="159"/>
    </location>
</feature>
<reference evidence="3" key="1">
    <citation type="submission" date="2015-07" db="EMBL/GenBank/DDBJ databases">
        <authorList>
            <consortium name="Consortium for Microbial Forensics and Genomics (microFORGE)"/>
            <person name="Knight B.M."/>
            <person name="Roberts D.P."/>
            <person name="Lin D."/>
            <person name="Hari K."/>
            <person name="Fletcher J."/>
            <person name="Melcher U."/>
            <person name="Blagden T."/>
            <person name="Winegar R.A."/>
        </authorList>
    </citation>
    <scope>NUCLEOTIDE SEQUENCE [LARGE SCALE GENOMIC DNA]</scope>
    <source>
        <strain evidence="3">NRRL B-1447</strain>
    </source>
</reference>
<accession>A0A0L8N4S7</accession>
<keyword evidence="1" id="KW-0472">Membrane</keyword>
<keyword evidence="1" id="KW-1133">Transmembrane helix</keyword>
<dbReference type="RefSeq" id="WP_030390495.1">
    <property type="nucleotide sequence ID" value="NZ_LGUV01000003.1"/>
</dbReference>
<protein>
    <submittedName>
        <fullName evidence="2">Membrane protein</fullName>
    </submittedName>
</protein>
<feature type="transmembrane region" description="Helical" evidence="1">
    <location>
        <begin position="52"/>
        <end position="78"/>
    </location>
</feature>
<feature type="transmembrane region" description="Helical" evidence="1">
    <location>
        <begin position="84"/>
        <end position="101"/>
    </location>
</feature>
<dbReference type="OrthoDB" id="428263at2"/>
<comment type="caution">
    <text evidence="2">The sequence shown here is derived from an EMBL/GenBank/DDBJ whole genome shotgun (WGS) entry which is preliminary data.</text>
</comment>
<feature type="transmembrane region" description="Helical" evidence="1">
    <location>
        <begin position="6"/>
        <end position="31"/>
    </location>
</feature>
<dbReference type="InterPro" id="IPR013901">
    <property type="entry name" value="Anthrone_oxy"/>
</dbReference>
<gene>
    <name evidence="2" type="ORF">ADK75_03580</name>
</gene>
<evidence type="ECO:0000256" key="1">
    <source>
        <dbReference type="SAM" id="Phobius"/>
    </source>
</evidence>
<evidence type="ECO:0000313" key="3">
    <source>
        <dbReference type="Proteomes" id="UP000037084"/>
    </source>
</evidence>
<dbReference type="PATRIC" id="fig|1961.12.peg.751"/>
<organism evidence="2 3">
    <name type="scientific">Streptomyces virginiae</name>
    <name type="common">Streptomyces cinnamonensis</name>
    <dbReference type="NCBI Taxonomy" id="1961"/>
    <lineage>
        <taxon>Bacteria</taxon>
        <taxon>Bacillati</taxon>
        <taxon>Actinomycetota</taxon>
        <taxon>Actinomycetes</taxon>
        <taxon>Kitasatosporales</taxon>
        <taxon>Streptomycetaceae</taxon>
        <taxon>Streptomyces</taxon>
    </lineage>
</organism>
<name>A0A0L8N4S7_STRVG</name>
<dbReference type="AlphaFoldDB" id="A0A0L8N4S7"/>
<proteinExistence type="predicted"/>
<dbReference type="Pfam" id="PF08592">
    <property type="entry name" value="Anthrone_oxy"/>
    <property type="match status" value="1"/>
</dbReference>
<evidence type="ECO:0000313" key="2">
    <source>
        <dbReference type="EMBL" id="KOG57550.1"/>
    </source>
</evidence>